<reference evidence="12 13" key="1">
    <citation type="submission" date="2019-07" db="EMBL/GenBank/DDBJ databases">
        <title>Whole genome shotgun sequence of Marinococcus halophilus NBRC 102359.</title>
        <authorList>
            <person name="Hosoyama A."/>
            <person name="Uohara A."/>
            <person name="Ohji S."/>
            <person name="Ichikawa N."/>
        </authorList>
    </citation>
    <scope>NUCLEOTIDE SEQUENCE [LARGE SCALE GENOMIC DNA]</scope>
    <source>
        <strain evidence="12 13">NBRC 102359</strain>
    </source>
</reference>
<evidence type="ECO:0000256" key="9">
    <source>
        <dbReference type="RuleBase" id="RU003946"/>
    </source>
</evidence>
<dbReference type="Gene3D" id="3.40.720.10">
    <property type="entry name" value="Alkaline Phosphatase, subunit A"/>
    <property type="match status" value="1"/>
</dbReference>
<evidence type="ECO:0000313" key="12">
    <source>
        <dbReference type="EMBL" id="GEK58306.1"/>
    </source>
</evidence>
<dbReference type="InterPro" id="IPR042085">
    <property type="entry name" value="Ap_crown"/>
</dbReference>
<feature type="binding site" evidence="8">
    <location>
        <position position="58"/>
    </location>
    <ligand>
        <name>Zn(2+)</name>
        <dbReference type="ChEBI" id="CHEBI:29105"/>
        <label>2</label>
    </ligand>
</feature>
<feature type="binding site" evidence="8">
    <location>
        <position position="286"/>
    </location>
    <ligand>
        <name>Zn(2+)</name>
        <dbReference type="ChEBI" id="CHEBI:29105"/>
        <label>2</label>
    </ligand>
</feature>
<keyword evidence="3 8" id="KW-0479">Metal-binding</keyword>
<gene>
    <name evidence="12" type="ORF">MHA01_12110</name>
</gene>
<organism evidence="12 13">
    <name type="scientific">Marinococcus halophilus</name>
    <dbReference type="NCBI Taxonomy" id="1371"/>
    <lineage>
        <taxon>Bacteria</taxon>
        <taxon>Bacillati</taxon>
        <taxon>Bacillota</taxon>
        <taxon>Bacilli</taxon>
        <taxon>Bacillales</taxon>
        <taxon>Bacillaceae</taxon>
        <taxon>Marinococcus</taxon>
    </lineage>
</organism>
<feature type="binding site" evidence="8">
    <location>
        <position position="324"/>
    </location>
    <ligand>
        <name>Zn(2+)</name>
        <dbReference type="ChEBI" id="CHEBI:29105"/>
        <label>2</label>
    </ligand>
</feature>
<feature type="active site" description="Phosphoserine intermediate" evidence="7">
    <location>
        <position position="100"/>
    </location>
</feature>
<dbReference type="CDD" id="cd16012">
    <property type="entry name" value="ALP"/>
    <property type="match status" value="1"/>
</dbReference>
<dbReference type="PANTHER" id="PTHR11596:SF5">
    <property type="entry name" value="ALKALINE PHOSPHATASE"/>
    <property type="match status" value="1"/>
</dbReference>
<dbReference type="InterPro" id="IPR001952">
    <property type="entry name" value="Alkaline_phosphatase"/>
</dbReference>
<evidence type="ECO:0000256" key="3">
    <source>
        <dbReference type="ARBA" id="ARBA00022723"/>
    </source>
</evidence>
<dbReference type="OrthoDB" id="9794455at2"/>
<feature type="binding site" evidence="8">
    <location>
        <position position="151"/>
    </location>
    <ligand>
        <name>Mg(2+)</name>
        <dbReference type="ChEBI" id="CHEBI:18420"/>
    </ligand>
</feature>
<keyword evidence="4" id="KW-0378">Hydrolase</keyword>
<feature type="chain" id="PRO_5023015991" evidence="11">
    <location>
        <begin position="27"/>
        <end position="446"/>
    </location>
</feature>
<keyword evidence="6 8" id="KW-0460">Magnesium</keyword>
<feature type="binding site" evidence="8">
    <location>
        <position position="58"/>
    </location>
    <ligand>
        <name>Mg(2+)</name>
        <dbReference type="ChEBI" id="CHEBI:18420"/>
    </ligand>
</feature>
<feature type="region of interest" description="Disordered" evidence="10">
    <location>
        <begin position="24"/>
        <end position="50"/>
    </location>
</feature>
<dbReference type="GO" id="GO:0046872">
    <property type="term" value="F:metal ion binding"/>
    <property type="evidence" value="ECO:0007669"/>
    <property type="project" value="UniProtKB-KW"/>
</dbReference>
<proteinExistence type="inferred from homology"/>
<dbReference type="SUPFAM" id="SSF53649">
    <property type="entry name" value="Alkaline phosphatase-like"/>
    <property type="match status" value="1"/>
</dbReference>
<keyword evidence="13" id="KW-1185">Reference proteome</keyword>
<keyword evidence="2" id="KW-0597">Phosphoprotein</keyword>
<evidence type="ECO:0000256" key="7">
    <source>
        <dbReference type="PIRSR" id="PIRSR601952-1"/>
    </source>
</evidence>
<protein>
    <submittedName>
        <fullName evidence="12">Alkaline phosphatase</fullName>
    </submittedName>
</protein>
<dbReference type="Pfam" id="PF00245">
    <property type="entry name" value="Alk_phosphatase"/>
    <property type="match status" value="1"/>
</dbReference>
<evidence type="ECO:0000256" key="2">
    <source>
        <dbReference type="ARBA" id="ARBA00022553"/>
    </source>
</evidence>
<dbReference type="PRINTS" id="PR00113">
    <property type="entry name" value="ALKPHPHTASE"/>
</dbReference>
<evidence type="ECO:0000313" key="13">
    <source>
        <dbReference type="Proteomes" id="UP000321051"/>
    </source>
</evidence>
<dbReference type="InterPro" id="IPR017850">
    <property type="entry name" value="Alkaline_phosphatase_core_sf"/>
</dbReference>
<sequence length="446" mass="47980">MKKWKRSTKAAVLLGASSLIAGTAAASENDDADTAAKENSKQASEETEAENVILMVPDGFSDSVSKNYSLYKDGEPVWEERDMTTGKVDTSSADSIITDSAAAGTAYATGERTNNGMISTTPDGETMPSILDNAADMGKSTGLVATSTITHATPAVFASNVEDRNNYTEIAKQMAENENLDLMYGGGREHFLPESEGGIREDGENYVDKAIDAGFEYVETERAMEEAEGDRIMGLFADDAMNTSMEQSPVQPSLSEMTSSAIDHLSQNEDGFFLMVEGSQIDWAGHANDPAWMMSDTEAFEKAVEEATAYSEEHEDTLVVVASDHDTGGSASEATEENHPSVLKNVKATGAAMQEQVLLGDEEPAEVFEEHTGMTMTGEEETMVEEAESLELGFNHVLSERSGIDWTSTDHTAVDITVYAEGPGEEAFSGNLKNTEVFDAMQQAMK</sequence>
<dbReference type="Gene3D" id="1.10.1200.140">
    <property type="entry name" value="Alkaline phosphatase, crown domain"/>
    <property type="match status" value="1"/>
</dbReference>
<dbReference type="PANTHER" id="PTHR11596">
    <property type="entry name" value="ALKALINE PHOSPHATASE"/>
    <property type="match status" value="1"/>
</dbReference>
<feature type="signal peptide" evidence="11">
    <location>
        <begin position="1"/>
        <end position="26"/>
    </location>
</feature>
<dbReference type="SMART" id="SM00098">
    <property type="entry name" value="alkPPc"/>
    <property type="match status" value="1"/>
</dbReference>
<evidence type="ECO:0000256" key="5">
    <source>
        <dbReference type="ARBA" id="ARBA00022833"/>
    </source>
</evidence>
<feature type="compositionally biased region" description="Basic and acidic residues" evidence="10">
    <location>
        <begin position="34"/>
        <end position="44"/>
    </location>
</feature>
<feature type="binding site" evidence="8">
    <location>
        <position position="325"/>
    </location>
    <ligand>
        <name>Zn(2+)</name>
        <dbReference type="ChEBI" id="CHEBI:29105"/>
        <label>2</label>
    </ligand>
</feature>
<evidence type="ECO:0000256" key="6">
    <source>
        <dbReference type="ARBA" id="ARBA00022842"/>
    </source>
</evidence>
<feature type="binding site" evidence="8">
    <location>
        <position position="282"/>
    </location>
    <ligand>
        <name>Zn(2+)</name>
        <dbReference type="ChEBI" id="CHEBI:29105"/>
        <label>2</label>
    </ligand>
</feature>
<dbReference type="AlphaFoldDB" id="A0A510Y4M9"/>
<dbReference type="STRING" id="1371.GCA_900166605_02701"/>
<evidence type="ECO:0000256" key="1">
    <source>
        <dbReference type="ARBA" id="ARBA00005984"/>
    </source>
</evidence>
<evidence type="ECO:0000256" key="11">
    <source>
        <dbReference type="SAM" id="SignalP"/>
    </source>
</evidence>
<dbReference type="GO" id="GO:0004035">
    <property type="term" value="F:alkaline phosphatase activity"/>
    <property type="evidence" value="ECO:0007669"/>
    <property type="project" value="TreeGrafter"/>
</dbReference>
<keyword evidence="5 8" id="KW-0862">Zinc</keyword>
<feature type="binding site" evidence="8">
    <location>
        <position position="411"/>
    </location>
    <ligand>
        <name>Zn(2+)</name>
        <dbReference type="ChEBI" id="CHEBI:29105"/>
        <label>2</label>
    </ligand>
</feature>
<evidence type="ECO:0000256" key="8">
    <source>
        <dbReference type="PIRSR" id="PIRSR601952-2"/>
    </source>
</evidence>
<dbReference type="PROSITE" id="PS00123">
    <property type="entry name" value="ALKALINE_PHOSPHATASE"/>
    <property type="match status" value="1"/>
</dbReference>
<comment type="cofactor">
    <cofactor evidence="8">
        <name>Zn(2+)</name>
        <dbReference type="ChEBI" id="CHEBI:29105"/>
    </cofactor>
    <text evidence="8">Binds 2 Zn(2+) ions.</text>
</comment>
<feature type="binding site" evidence="8">
    <location>
        <position position="277"/>
    </location>
    <ligand>
        <name>Mg(2+)</name>
        <dbReference type="ChEBI" id="CHEBI:18420"/>
    </ligand>
</feature>
<comment type="caution">
    <text evidence="12">The sequence shown here is derived from an EMBL/GenBank/DDBJ whole genome shotgun (WGS) entry which is preliminary data.</text>
</comment>
<evidence type="ECO:0000256" key="10">
    <source>
        <dbReference type="SAM" id="MobiDB-lite"/>
    </source>
</evidence>
<evidence type="ECO:0000256" key="4">
    <source>
        <dbReference type="ARBA" id="ARBA00022801"/>
    </source>
</evidence>
<comment type="cofactor">
    <cofactor evidence="8">
        <name>Mg(2+)</name>
        <dbReference type="ChEBI" id="CHEBI:18420"/>
    </cofactor>
    <text evidence="8">Binds 1 Mg(2+) ion.</text>
</comment>
<keyword evidence="11" id="KW-0732">Signal</keyword>
<dbReference type="Proteomes" id="UP000321051">
    <property type="component" value="Unassembled WGS sequence"/>
</dbReference>
<dbReference type="RefSeq" id="WP_094908391.1">
    <property type="nucleotide sequence ID" value="NZ_BJUN01000005.1"/>
</dbReference>
<dbReference type="InterPro" id="IPR018299">
    <property type="entry name" value="Alkaline_phosphatase_AS"/>
</dbReference>
<feature type="binding site" evidence="8">
    <location>
        <position position="153"/>
    </location>
    <ligand>
        <name>Mg(2+)</name>
        <dbReference type="ChEBI" id="CHEBI:18420"/>
    </ligand>
</feature>
<accession>A0A510Y4M9</accession>
<dbReference type="EMBL" id="BJUN01000005">
    <property type="protein sequence ID" value="GEK58306.1"/>
    <property type="molecule type" value="Genomic_DNA"/>
</dbReference>
<name>A0A510Y4M9_MARHA</name>
<comment type="similarity">
    <text evidence="1 9">Belongs to the alkaline phosphatase family.</text>
</comment>